<evidence type="ECO:0000259" key="2">
    <source>
        <dbReference type="PROSITE" id="PS50076"/>
    </source>
</evidence>
<dbReference type="SUPFAM" id="SSF46565">
    <property type="entry name" value="Chaperone J-domain"/>
    <property type="match status" value="1"/>
</dbReference>
<dbReference type="InterPro" id="IPR001623">
    <property type="entry name" value="DnaJ_domain"/>
</dbReference>
<feature type="domain" description="J" evidence="2">
    <location>
        <begin position="167"/>
        <end position="238"/>
    </location>
</feature>
<reference evidence="3 4" key="1">
    <citation type="journal article" date="2021" name="MBio">
        <title>A New Model Trypanosomatid, Novymonas esmeraldas: Genomic Perception of Its 'Candidatus Pandoraea novymonadis' Endosymbiont.</title>
        <authorList>
            <person name="Zakharova A."/>
            <person name="Saura A."/>
            <person name="Butenko A."/>
            <person name="Podesvova L."/>
            <person name="Warmusova S."/>
            <person name="Kostygov A.Y."/>
            <person name="Nenarokova A."/>
            <person name="Lukes J."/>
            <person name="Opperdoes F.R."/>
            <person name="Yurchenko V."/>
        </authorList>
    </citation>
    <scope>NUCLEOTIDE SEQUENCE [LARGE SCALE GENOMIC DNA]</scope>
    <source>
        <strain evidence="3 4">E262AT.01</strain>
    </source>
</reference>
<feature type="region of interest" description="Disordered" evidence="1">
    <location>
        <begin position="228"/>
        <end position="285"/>
    </location>
</feature>
<dbReference type="AlphaFoldDB" id="A0AAW0ER62"/>
<evidence type="ECO:0000313" key="3">
    <source>
        <dbReference type="EMBL" id="KAK7196011.1"/>
    </source>
</evidence>
<feature type="region of interest" description="Disordered" evidence="1">
    <location>
        <begin position="361"/>
        <end position="380"/>
    </location>
</feature>
<feature type="compositionally biased region" description="Low complexity" evidence="1">
    <location>
        <begin position="389"/>
        <end position="408"/>
    </location>
</feature>
<organism evidence="3 4">
    <name type="scientific">Novymonas esmeraldas</name>
    <dbReference type="NCBI Taxonomy" id="1808958"/>
    <lineage>
        <taxon>Eukaryota</taxon>
        <taxon>Discoba</taxon>
        <taxon>Euglenozoa</taxon>
        <taxon>Kinetoplastea</taxon>
        <taxon>Metakinetoplastina</taxon>
        <taxon>Trypanosomatida</taxon>
        <taxon>Trypanosomatidae</taxon>
        <taxon>Novymonas</taxon>
    </lineage>
</organism>
<dbReference type="InterPro" id="IPR036869">
    <property type="entry name" value="J_dom_sf"/>
</dbReference>
<dbReference type="PROSITE" id="PS50076">
    <property type="entry name" value="DNAJ_2"/>
    <property type="match status" value="1"/>
</dbReference>
<keyword evidence="4" id="KW-1185">Reference proteome</keyword>
<dbReference type="EMBL" id="JAECZO010000066">
    <property type="protein sequence ID" value="KAK7196011.1"/>
    <property type="molecule type" value="Genomic_DNA"/>
</dbReference>
<evidence type="ECO:0000313" key="4">
    <source>
        <dbReference type="Proteomes" id="UP001430356"/>
    </source>
</evidence>
<dbReference type="Gene3D" id="1.10.287.110">
    <property type="entry name" value="DnaJ domain"/>
    <property type="match status" value="1"/>
</dbReference>
<name>A0AAW0ER62_9TRYP</name>
<comment type="caution">
    <text evidence="3">The sequence shown here is derived from an EMBL/GenBank/DDBJ whole genome shotgun (WGS) entry which is preliminary data.</text>
</comment>
<proteinExistence type="predicted"/>
<feature type="region of interest" description="Disordered" evidence="1">
    <location>
        <begin position="386"/>
        <end position="434"/>
    </location>
</feature>
<dbReference type="CDD" id="cd06257">
    <property type="entry name" value="DnaJ"/>
    <property type="match status" value="1"/>
</dbReference>
<dbReference type="Proteomes" id="UP001430356">
    <property type="component" value="Unassembled WGS sequence"/>
</dbReference>
<accession>A0AAW0ER62</accession>
<protein>
    <submittedName>
        <fullName evidence="3">DnaJ domain containing protein</fullName>
    </submittedName>
</protein>
<evidence type="ECO:0000256" key="1">
    <source>
        <dbReference type="SAM" id="MobiDB-lite"/>
    </source>
</evidence>
<gene>
    <name evidence="3" type="ORF">NESM_000534500</name>
</gene>
<sequence>MERRHDERGSRFGGDRGTVVCRLSRHSRLLQLQPVRLSLPSRVGHATTHARYQHHLSPLPHRLATRFPSTSALLCGAPNRTPQQRTRLRLRLRVSLCVYLCVCVDSAMDRLAGSFLSNGDVANASSLYNSLEKLNPAKYSRMARICRVLLDPQSVPLPHRHSDICDALLDPLVPPELLLRDSVEDVQKAFQRLAVSVHPDKNPNNGAKDAFLRLTAMKDKALTLLRDGAERKGGGPDGDAQAPGKPPTASGRRGKPKAQGAAHAIPTGAHGRRPPRPAAPPPAAAGAFVPAVHSTATAVSSSIAQLRNTKITLNALKRKDIADDFEIFSATQRTTATRSEVSLSDVEDDHLAATVPVMPSKQLAQRVNRRRPLHSASQEPTAIVHGVASSSSSPLLSSSLCDVRSVPSRTPPSPPPLGSSSPAMSIQSTGAGARDAPAAFTLTPSLSGAASPTAADAIRRQIDETCVRLREMRVQHTTVRFNLDLSFDAYERSKNTQ</sequence>